<dbReference type="Proteomes" id="UP000887226">
    <property type="component" value="Unassembled WGS sequence"/>
</dbReference>
<gene>
    <name evidence="2" type="ORF">BJ878DRAFT_488999</name>
</gene>
<comment type="caution">
    <text evidence="2">The sequence shown here is derived from an EMBL/GenBank/DDBJ whole genome shotgun (WGS) entry which is preliminary data.</text>
</comment>
<dbReference type="AlphaFoldDB" id="A0A9P7ZAT0"/>
<evidence type="ECO:0000256" key="1">
    <source>
        <dbReference type="SAM" id="Phobius"/>
    </source>
</evidence>
<proteinExistence type="predicted"/>
<dbReference type="EMBL" id="MU253752">
    <property type="protein sequence ID" value="KAG9248282.1"/>
    <property type="molecule type" value="Genomic_DNA"/>
</dbReference>
<organism evidence="2 3">
    <name type="scientific">Calycina marina</name>
    <dbReference type="NCBI Taxonomy" id="1763456"/>
    <lineage>
        <taxon>Eukaryota</taxon>
        <taxon>Fungi</taxon>
        <taxon>Dikarya</taxon>
        <taxon>Ascomycota</taxon>
        <taxon>Pezizomycotina</taxon>
        <taxon>Leotiomycetes</taxon>
        <taxon>Helotiales</taxon>
        <taxon>Pezizellaceae</taxon>
        <taxon>Calycina</taxon>
    </lineage>
</organism>
<evidence type="ECO:0000313" key="2">
    <source>
        <dbReference type="EMBL" id="KAG9248282.1"/>
    </source>
</evidence>
<keyword evidence="3" id="KW-1185">Reference proteome</keyword>
<sequence>MGVSTTGTRGGRLDTVSRQECATCCRYVQQRPFIEAFEVGAVLFNGVMAEVEEDALLFGAGRFAVAIKHSTMSAIVFMICCPVVDYEKFLFITASVMSMTSGSTFFCLALFIMVEPKASSAFSNEFFDAYFTCLLEESGGTRRPYFALACVSSI</sequence>
<evidence type="ECO:0000313" key="3">
    <source>
        <dbReference type="Proteomes" id="UP000887226"/>
    </source>
</evidence>
<keyword evidence="1" id="KW-1133">Transmembrane helix</keyword>
<reference evidence="2" key="1">
    <citation type="journal article" date="2021" name="IMA Fungus">
        <title>Genomic characterization of three marine fungi, including Emericellopsis atlantica sp. nov. with signatures of a generalist lifestyle and marine biomass degradation.</title>
        <authorList>
            <person name="Hagestad O.C."/>
            <person name="Hou L."/>
            <person name="Andersen J.H."/>
            <person name="Hansen E.H."/>
            <person name="Altermark B."/>
            <person name="Li C."/>
            <person name="Kuhnert E."/>
            <person name="Cox R.J."/>
            <person name="Crous P.W."/>
            <person name="Spatafora J.W."/>
            <person name="Lail K."/>
            <person name="Amirebrahimi M."/>
            <person name="Lipzen A."/>
            <person name="Pangilinan J."/>
            <person name="Andreopoulos W."/>
            <person name="Hayes R.D."/>
            <person name="Ng V."/>
            <person name="Grigoriev I.V."/>
            <person name="Jackson S.A."/>
            <person name="Sutton T.D.S."/>
            <person name="Dobson A.D.W."/>
            <person name="Rama T."/>
        </authorList>
    </citation>
    <scope>NUCLEOTIDE SEQUENCE</scope>
    <source>
        <strain evidence="2">TRa3180A</strain>
    </source>
</reference>
<accession>A0A9P7ZAT0</accession>
<name>A0A9P7ZAT0_9HELO</name>
<protein>
    <submittedName>
        <fullName evidence="2">Uncharacterized protein</fullName>
    </submittedName>
</protein>
<feature type="transmembrane region" description="Helical" evidence="1">
    <location>
        <begin position="89"/>
        <end position="114"/>
    </location>
</feature>
<keyword evidence="1" id="KW-0472">Membrane</keyword>
<keyword evidence="1" id="KW-0812">Transmembrane</keyword>